<name>A0A9X1VGU2_9BACT</name>
<organism evidence="2 3">
    <name type="scientific">Hymenobacter cyanobacteriorum</name>
    <dbReference type="NCBI Taxonomy" id="2926463"/>
    <lineage>
        <taxon>Bacteria</taxon>
        <taxon>Pseudomonadati</taxon>
        <taxon>Bacteroidota</taxon>
        <taxon>Cytophagia</taxon>
        <taxon>Cytophagales</taxon>
        <taxon>Hymenobacteraceae</taxon>
        <taxon>Hymenobacter</taxon>
    </lineage>
</organism>
<gene>
    <name evidence="2" type="ORF">MON38_16065</name>
</gene>
<proteinExistence type="predicted"/>
<evidence type="ECO:0008006" key="4">
    <source>
        <dbReference type="Google" id="ProtNLM"/>
    </source>
</evidence>
<feature type="signal peptide" evidence="1">
    <location>
        <begin position="1"/>
        <end position="22"/>
    </location>
</feature>
<comment type="caution">
    <text evidence="2">The sequence shown here is derived from an EMBL/GenBank/DDBJ whole genome shotgun (WGS) entry which is preliminary data.</text>
</comment>
<dbReference type="Proteomes" id="UP001139193">
    <property type="component" value="Unassembled WGS sequence"/>
</dbReference>
<dbReference type="AlphaFoldDB" id="A0A9X1VGU2"/>
<sequence>MKLRCSGYVILVLLSLANQAQAQKWFTPDVAREVGVVPCGKANCILGRGDEKPVRIGEGQITAVTMFYFDTIATYAQGRIVNIVTGKPIKGALIQTSYTCWEGCDVKMSATNEAGFFRLGWVGCHGLKGPRANRLLLIHAVGYQPINTEAISFGGGAYLHIELAALPKRR</sequence>
<evidence type="ECO:0000313" key="3">
    <source>
        <dbReference type="Proteomes" id="UP001139193"/>
    </source>
</evidence>
<keyword evidence="1" id="KW-0732">Signal</keyword>
<keyword evidence="3" id="KW-1185">Reference proteome</keyword>
<evidence type="ECO:0000313" key="2">
    <source>
        <dbReference type="EMBL" id="MCI1188939.1"/>
    </source>
</evidence>
<dbReference type="EMBL" id="JALBGC010000004">
    <property type="protein sequence ID" value="MCI1188939.1"/>
    <property type="molecule type" value="Genomic_DNA"/>
</dbReference>
<evidence type="ECO:0000256" key="1">
    <source>
        <dbReference type="SAM" id="SignalP"/>
    </source>
</evidence>
<feature type="chain" id="PRO_5040740774" description="Carboxypeptidase regulatory-like domain-containing protein" evidence="1">
    <location>
        <begin position="23"/>
        <end position="170"/>
    </location>
</feature>
<protein>
    <recommendedName>
        <fullName evidence="4">Carboxypeptidase regulatory-like domain-containing protein</fullName>
    </recommendedName>
</protein>
<reference evidence="2" key="1">
    <citation type="submission" date="2022-03" db="EMBL/GenBank/DDBJ databases">
        <title>Bacterial whole genome sequence for Hymenobacter sp. DH14.</title>
        <authorList>
            <person name="Le V."/>
        </authorList>
    </citation>
    <scope>NUCLEOTIDE SEQUENCE</scope>
    <source>
        <strain evidence="2">DH14</strain>
    </source>
</reference>
<accession>A0A9X1VGU2</accession>
<dbReference type="RefSeq" id="WP_241937163.1">
    <property type="nucleotide sequence ID" value="NZ_JALBGC010000004.1"/>
</dbReference>